<proteinExistence type="predicted"/>
<reference evidence="1 2" key="1">
    <citation type="journal article" date="2018" name="Proc. R. Soc. B">
        <title>A non-coding region near Follistatin controls head colour polymorphism in the Gouldian finch.</title>
        <authorList>
            <person name="Toomey M.B."/>
            <person name="Marques C.I."/>
            <person name="Andrade P."/>
            <person name="Araujo P.M."/>
            <person name="Sabatino S."/>
            <person name="Gazda M.A."/>
            <person name="Afonso S."/>
            <person name="Lopes R.J."/>
            <person name="Corbo J.C."/>
            <person name="Carneiro M."/>
        </authorList>
    </citation>
    <scope>NUCLEOTIDE SEQUENCE [LARGE SCALE GENOMIC DNA]</scope>
    <source>
        <strain evidence="1">Red01</strain>
        <tissue evidence="1">Muscle</tissue>
    </source>
</reference>
<dbReference type="AlphaFoldDB" id="A0A3L8RXM5"/>
<sequence length="161" mass="18579">MIWAVTIFVDGVLSPVIDIDVAKATHQHQWIRNLYPYFCERKELKSLTSRKAFICFCTLLTNRHWMTRLQKETKPHQKTKLISRSQPSVQKFQQPQVLSVSHLQLTTGMLALESWLWSVTGRRQRDEGQAGEHLLAHLNLSQMLEVHLSMERGGISGEQST</sequence>
<gene>
    <name evidence="1" type="ORF">DV515_00014711</name>
</gene>
<organism evidence="1 2">
    <name type="scientific">Chloebia gouldiae</name>
    <name type="common">Gouldian finch</name>
    <name type="synonym">Erythrura gouldiae</name>
    <dbReference type="NCBI Taxonomy" id="44316"/>
    <lineage>
        <taxon>Eukaryota</taxon>
        <taxon>Metazoa</taxon>
        <taxon>Chordata</taxon>
        <taxon>Craniata</taxon>
        <taxon>Vertebrata</taxon>
        <taxon>Euteleostomi</taxon>
        <taxon>Archelosauria</taxon>
        <taxon>Archosauria</taxon>
        <taxon>Dinosauria</taxon>
        <taxon>Saurischia</taxon>
        <taxon>Theropoda</taxon>
        <taxon>Coelurosauria</taxon>
        <taxon>Aves</taxon>
        <taxon>Neognathae</taxon>
        <taxon>Neoaves</taxon>
        <taxon>Telluraves</taxon>
        <taxon>Australaves</taxon>
        <taxon>Passeriformes</taxon>
        <taxon>Passeroidea</taxon>
        <taxon>Passeridae</taxon>
        <taxon>Chloebia</taxon>
    </lineage>
</organism>
<dbReference type="Proteomes" id="UP000276834">
    <property type="component" value="Unassembled WGS sequence"/>
</dbReference>
<protein>
    <submittedName>
        <fullName evidence="1">Uncharacterized protein</fullName>
    </submittedName>
</protein>
<evidence type="ECO:0000313" key="1">
    <source>
        <dbReference type="EMBL" id="RLV89781.1"/>
    </source>
</evidence>
<comment type="caution">
    <text evidence="1">The sequence shown here is derived from an EMBL/GenBank/DDBJ whole genome shotgun (WGS) entry which is preliminary data.</text>
</comment>
<keyword evidence="2" id="KW-1185">Reference proteome</keyword>
<name>A0A3L8RXM5_CHLGU</name>
<accession>A0A3L8RXM5</accession>
<dbReference type="EMBL" id="QUSF01000138">
    <property type="protein sequence ID" value="RLV89781.1"/>
    <property type="molecule type" value="Genomic_DNA"/>
</dbReference>
<evidence type="ECO:0000313" key="2">
    <source>
        <dbReference type="Proteomes" id="UP000276834"/>
    </source>
</evidence>